<dbReference type="EMBL" id="VFPO01000001">
    <property type="protein sequence ID" value="TQM67553.1"/>
    <property type="molecule type" value="Genomic_DNA"/>
</dbReference>
<evidence type="ECO:0000313" key="3">
    <source>
        <dbReference type="EMBL" id="TQM67553.1"/>
    </source>
</evidence>
<keyword evidence="2" id="KW-1133">Transmembrane helix</keyword>
<organism evidence="3 4">
    <name type="scientific">Actinomadura hallensis</name>
    <dbReference type="NCBI Taxonomy" id="337895"/>
    <lineage>
        <taxon>Bacteria</taxon>
        <taxon>Bacillati</taxon>
        <taxon>Actinomycetota</taxon>
        <taxon>Actinomycetes</taxon>
        <taxon>Streptosporangiales</taxon>
        <taxon>Thermomonosporaceae</taxon>
        <taxon>Actinomadura</taxon>
    </lineage>
</organism>
<proteinExistence type="predicted"/>
<gene>
    <name evidence="3" type="ORF">FHX41_1169</name>
</gene>
<dbReference type="Proteomes" id="UP000316706">
    <property type="component" value="Unassembled WGS sequence"/>
</dbReference>
<dbReference type="PANTHER" id="PTHR32309">
    <property type="entry name" value="TYROSINE-PROTEIN KINASE"/>
    <property type="match status" value="1"/>
</dbReference>
<keyword evidence="4" id="KW-1185">Reference proteome</keyword>
<keyword evidence="2" id="KW-0812">Transmembrane</keyword>
<feature type="transmembrane region" description="Helical" evidence="2">
    <location>
        <begin position="35"/>
        <end position="55"/>
    </location>
</feature>
<dbReference type="GO" id="GO:0005886">
    <property type="term" value="C:plasma membrane"/>
    <property type="evidence" value="ECO:0007669"/>
    <property type="project" value="TreeGrafter"/>
</dbReference>
<keyword evidence="2" id="KW-0472">Membrane</keyword>
<sequence length="497" mass="53047">MNKRTLGPSSVQAEPPLAPDSIPVTRFVGAVRRNLTALVIAVLVGAALGAVKVALTPATYTSQISVLAPPVALHPGITIGSALDLNPRNPRETTMDTEAQLVWSDEVLGELAKQPGFDAPHDELRERVGLTVPTGTHVLTIAVRAGTPATARKGAEVVADAYLTLRRQVLGRIQTRNREALEQNLVLLRKQLRALPGDADELRRVTARTRRQAIVKQIREVERKIAASKSKEEQPGEVLRAASLPRVRDDRGRDVAGASGIGVGLLAWVGYVLVRERRPRRIRRPADVRLHTRLPIMVEAPTLGGGHREVCRRLRNLVFDAEATTVLVTGVPASAGVALAYELAELCTEGGSATTVLRIAADGEGPVEPPRAAHARRAFTVRLVRSDDDRQLTRAVDRAGRESRIVIITTPDINGADTIAAAAASDLTLVVAERGRAVDREVASGVLALDQSANPARVIVLTAPAPGGPPPTAPRRRADRPPPPDRTPARATAPGRG</sequence>
<name>A0A543IAD3_9ACTN</name>
<feature type="region of interest" description="Disordered" evidence="1">
    <location>
        <begin position="461"/>
        <end position="497"/>
    </location>
</feature>
<dbReference type="PANTHER" id="PTHR32309:SF13">
    <property type="entry name" value="FERRIC ENTEROBACTIN TRANSPORT PROTEIN FEPE"/>
    <property type="match status" value="1"/>
</dbReference>
<evidence type="ECO:0000256" key="2">
    <source>
        <dbReference type="SAM" id="Phobius"/>
    </source>
</evidence>
<dbReference type="AlphaFoldDB" id="A0A543IAD3"/>
<dbReference type="GO" id="GO:0004713">
    <property type="term" value="F:protein tyrosine kinase activity"/>
    <property type="evidence" value="ECO:0007669"/>
    <property type="project" value="TreeGrafter"/>
</dbReference>
<feature type="transmembrane region" description="Helical" evidence="2">
    <location>
        <begin position="255"/>
        <end position="274"/>
    </location>
</feature>
<accession>A0A543IAD3</accession>
<evidence type="ECO:0000313" key="4">
    <source>
        <dbReference type="Proteomes" id="UP000316706"/>
    </source>
</evidence>
<comment type="caution">
    <text evidence="3">The sequence shown here is derived from an EMBL/GenBank/DDBJ whole genome shotgun (WGS) entry which is preliminary data.</text>
</comment>
<dbReference type="RefSeq" id="WP_141966531.1">
    <property type="nucleotide sequence ID" value="NZ_VFPO01000001.1"/>
</dbReference>
<evidence type="ECO:0000256" key="1">
    <source>
        <dbReference type="SAM" id="MobiDB-lite"/>
    </source>
</evidence>
<reference evidence="3 4" key="1">
    <citation type="submission" date="2019-06" db="EMBL/GenBank/DDBJ databases">
        <title>Sequencing the genomes of 1000 actinobacteria strains.</title>
        <authorList>
            <person name="Klenk H.-P."/>
        </authorList>
    </citation>
    <scope>NUCLEOTIDE SEQUENCE [LARGE SCALE GENOMIC DNA]</scope>
    <source>
        <strain evidence="3 4">DSM 45043</strain>
    </source>
</reference>
<protein>
    <submittedName>
        <fullName evidence="3">Subunit length determinant protein</fullName>
    </submittedName>
</protein>
<dbReference type="InterPro" id="IPR050445">
    <property type="entry name" value="Bact_polysacc_biosynth/exp"/>
</dbReference>
<dbReference type="OrthoDB" id="3453317at2"/>